<evidence type="ECO:0000313" key="2">
    <source>
        <dbReference type="EMBL" id="MSS45899.1"/>
    </source>
</evidence>
<dbReference type="Proteomes" id="UP000466104">
    <property type="component" value="Unassembled WGS sequence"/>
</dbReference>
<comment type="caution">
    <text evidence="2">The sequence shown here is derived from an EMBL/GenBank/DDBJ whole genome shotgun (WGS) entry which is preliminary data.</text>
</comment>
<protein>
    <submittedName>
        <fullName evidence="2">Helix-turn-helix domain-containing protein</fullName>
    </submittedName>
</protein>
<dbReference type="Pfam" id="PF12728">
    <property type="entry name" value="HTH_17"/>
    <property type="match status" value="1"/>
</dbReference>
<keyword evidence="3" id="KW-1185">Reference proteome</keyword>
<evidence type="ECO:0000313" key="3">
    <source>
        <dbReference type="Proteomes" id="UP000466104"/>
    </source>
</evidence>
<reference evidence="2 3" key="1">
    <citation type="submission" date="2019-08" db="EMBL/GenBank/DDBJ databases">
        <title>In-depth cultivation of the pig gut microbiome towards novel bacterial diversity and tailored functional studies.</title>
        <authorList>
            <person name="Wylensek D."/>
            <person name="Hitch T.C.A."/>
            <person name="Clavel T."/>
        </authorList>
    </citation>
    <scope>NUCLEOTIDE SEQUENCE [LARGE SCALE GENOMIC DNA]</scope>
    <source>
        <strain evidence="2 3">WCA-380-WT-3A</strain>
    </source>
</reference>
<organism evidence="2 3">
    <name type="scientific">Cutibacterium porci</name>
    <dbReference type="NCBI Taxonomy" id="2605781"/>
    <lineage>
        <taxon>Bacteria</taxon>
        <taxon>Bacillati</taxon>
        <taxon>Actinomycetota</taxon>
        <taxon>Actinomycetes</taxon>
        <taxon>Propionibacteriales</taxon>
        <taxon>Propionibacteriaceae</taxon>
        <taxon>Cutibacterium</taxon>
    </lineage>
</organism>
<gene>
    <name evidence="2" type="ORF">FYJ43_07585</name>
</gene>
<dbReference type="InterPro" id="IPR041657">
    <property type="entry name" value="HTH_17"/>
</dbReference>
<evidence type="ECO:0000259" key="1">
    <source>
        <dbReference type="Pfam" id="PF12728"/>
    </source>
</evidence>
<dbReference type="AlphaFoldDB" id="A0A7K0J7J3"/>
<feature type="domain" description="Helix-turn-helix" evidence="1">
    <location>
        <begin position="8"/>
        <end position="61"/>
    </location>
</feature>
<name>A0A7K0J7J3_9ACTN</name>
<sequence>MRMTSLELLSSSEACALLRMPRRTFIDQVKRGQIATAGKLPGHTGAFLFDPDEIERVKREREQASRRSR</sequence>
<accession>A0A7K0J7J3</accession>
<dbReference type="EMBL" id="VUMG01000003">
    <property type="protein sequence ID" value="MSS45899.1"/>
    <property type="molecule type" value="Genomic_DNA"/>
</dbReference>
<proteinExistence type="predicted"/>